<reference evidence="1 2" key="1">
    <citation type="submission" date="2017-11" db="EMBL/GenBank/DDBJ databases">
        <title>Genome sequence of Mesoplasma corruscae ELCA-2 (ATCC 49579).</title>
        <authorList>
            <person name="Lo W.-S."/>
            <person name="Kuo C.-H."/>
        </authorList>
    </citation>
    <scope>NUCLEOTIDE SEQUENCE [LARGE SCALE GENOMIC DNA]</scope>
    <source>
        <strain evidence="1 2">ELCA-2</strain>
    </source>
</reference>
<dbReference type="Pfam" id="PF05215">
    <property type="entry name" value="Spiralin"/>
    <property type="match status" value="10"/>
</dbReference>
<gene>
    <name evidence="1" type="ORF">MCORR_v1c04930</name>
</gene>
<organism evidence="1 2">
    <name type="scientific">Mesoplasma corruscae</name>
    <dbReference type="NCBI Taxonomy" id="216874"/>
    <lineage>
        <taxon>Bacteria</taxon>
        <taxon>Bacillati</taxon>
        <taxon>Mycoplasmatota</taxon>
        <taxon>Mollicutes</taxon>
        <taxon>Entomoplasmatales</taxon>
        <taxon>Entomoplasmataceae</taxon>
        <taxon>Mesoplasma</taxon>
    </lineage>
</organism>
<dbReference type="RefSeq" id="WP_104208035.1">
    <property type="nucleotide sequence ID" value="NZ_PHNF01000002.1"/>
</dbReference>
<evidence type="ECO:0000313" key="2">
    <source>
        <dbReference type="Proteomes" id="UP000239785"/>
    </source>
</evidence>
<dbReference type="AlphaFoldDB" id="A0A2S5RFT3"/>
<comment type="caution">
    <text evidence="1">The sequence shown here is derived from an EMBL/GenBank/DDBJ whole genome shotgun (WGS) entry which is preliminary data.</text>
</comment>
<dbReference type="GO" id="GO:0016020">
    <property type="term" value="C:membrane"/>
    <property type="evidence" value="ECO:0007669"/>
    <property type="project" value="InterPro"/>
</dbReference>
<protein>
    <submittedName>
        <fullName evidence="1">Uncharacterized protein</fullName>
    </submittedName>
</protein>
<accession>A0A2S5RFT3</accession>
<name>A0A2S5RFT3_9MOLU</name>
<keyword evidence="2" id="KW-1185">Reference proteome</keyword>
<evidence type="ECO:0000313" key="1">
    <source>
        <dbReference type="EMBL" id="PPE06189.1"/>
    </source>
</evidence>
<proteinExistence type="predicted"/>
<dbReference type="EMBL" id="PHNF01000002">
    <property type="protein sequence ID" value="PPE06189.1"/>
    <property type="molecule type" value="Genomic_DNA"/>
</dbReference>
<sequence length="1121" mass="125936">MKKRKLILSLLFSGASLIVIAIIIYEAKSCQKKKNNLIHEVEIYNLADLKTNPNFKLQLSNEITKEEILQAVIIATEFDNLTEANDLIITINKATSQDNGAIDITARNSKWVTGSVQFEIPKINLYNLADLKTNPNFKLQLSNKITKEEILQAVIIATEFNNLTEANDLIITINKANSQDNGSIDITARNSKWVTGSVQFEIPKINLYNLADLKTNPNFNLQLSNKITKEEILQAVIIATEFNNLTEANDLIITINKANSQDNGSIDITARNSKWVTGSVQFEIPKINLYNLADLKTNPNFKLQLSNQTTKEEILQAVIIATEFNNLTEANDLIITINKANSQDNGAIDITARDSKWVTGSVQFEIPKINLYNLADLKTNPNFKLQLSNKITKEEILQAVISATSFESLNETDDLIITINKANSQDNGAIDITARDSKWVTGSVQFEIPKINLYNLADLKNNSNFKLQPSNQITKEEILQAVISATEFNNLTEANDLIITINKANSKDNGSIDITARNSKWVTGSVQFEIPKINLYNLADLKTNPNFKLQLSNQTTKEQVLQAVISATSFESLNETDDLIIGITKVNNIKDGSIEITARNSKWVTGGVNFIIPQTNLYNLADLKTNSNFKLDLNNNLNNFDVLKSIHMFFNDNSINENNDIAISINKSDYSKDGSVIIKSKNYSELCTGNVNFIIPKLKPFDMTLLDIKYDQQWDINNSNTNTLKNYFLNLLHQITNNNLITIDNFDISISKPSWIDMGYINLSAKDDNKYLINSYRIDIPKTEKFDLAKFSMNNISNTYIEDGYSRLIQKINEFASFQTEYIRDYTITSQLGTIGKDGYIKITTKKGSLYLKGEVILTIPANPKINLGSLKIEDQDFTYDDLSDEGKIVKLIREKYNINEAKLGIDFTIKQNTKQISDSNYYNITIIATSDSNYFTGQVTINSTNYIKLDISNPTVDTDKIKQIMKDYDHKDFNDPYTSYGLIQRLFPLNSPGGVGDTVASASMPYYGIDGSVRITAKTESTKIKGSLTLRFEPWSPLNINDFDANIFSKLNVSNFGSNDIINEFSKLLGTDNRGSIKEGTDFTFSKLGDRSIKITAVKNSKYITGEKIFDPNPPYNPYG</sequence>
<dbReference type="InterPro" id="IPR007880">
    <property type="entry name" value="Spiralin"/>
</dbReference>
<dbReference type="Proteomes" id="UP000239785">
    <property type="component" value="Unassembled WGS sequence"/>
</dbReference>